<keyword evidence="6 7" id="KW-0472">Membrane</keyword>
<comment type="subcellular location">
    <subcellularLocation>
        <location evidence="1">Cell membrane</location>
        <topology evidence="1">Multi-pass membrane protein</topology>
    </subcellularLocation>
</comment>
<accession>A0ABT1EIW9</accession>
<evidence type="ECO:0000313" key="9">
    <source>
        <dbReference type="EMBL" id="MCP1110650.1"/>
    </source>
</evidence>
<evidence type="ECO:0000259" key="8">
    <source>
        <dbReference type="Pfam" id="PF00892"/>
    </source>
</evidence>
<feature type="transmembrane region" description="Helical" evidence="7">
    <location>
        <begin position="187"/>
        <end position="205"/>
    </location>
</feature>
<evidence type="ECO:0000256" key="7">
    <source>
        <dbReference type="SAM" id="Phobius"/>
    </source>
</evidence>
<evidence type="ECO:0000313" key="10">
    <source>
        <dbReference type="Proteomes" id="UP001523565"/>
    </source>
</evidence>
<proteinExistence type="inferred from homology"/>
<evidence type="ECO:0000256" key="4">
    <source>
        <dbReference type="ARBA" id="ARBA00022692"/>
    </source>
</evidence>
<dbReference type="InterPro" id="IPR050638">
    <property type="entry name" value="AA-Vitamin_Transporters"/>
</dbReference>
<dbReference type="PANTHER" id="PTHR32322">
    <property type="entry name" value="INNER MEMBRANE TRANSPORTER"/>
    <property type="match status" value="1"/>
</dbReference>
<comment type="similarity">
    <text evidence="2">Belongs to the EamA transporter family.</text>
</comment>
<keyword evidence="4 7" id="KW-0812">Transmembrane</keyword>
<evidence type="ECO:0000256" key="6">
    <source>
        <dbReference type="ARBA" id="ARBA00023136"/>
    </source>
</evidence>
<feature type="transmembrane region" description="Helical" evidence="7">
    <location>
        <begin position="154"/>
        <end position="175"/>
    </location>
</feature>
<dbReference type="InterPro" id="IPR000620">
    <property type="entry name" value="EamA_dom"/>
</dbReference>
<feature type="transmembrane region" description="Helical" evidence="7">
    <location>
        <begin position="37"/>
        <end position="56"/>
    </location>
</feature>
<dbReference type="Proteomes" id="UP001523565">
    <property type="component" value="Unassembled WGS sequence"/>
</dbReference>
<name>A0ABT1EIW9_9FIRM</name>
<keyword evidence="10" id="KW-1185">Reference proteome</keyword>
<organism evidence="9 10">
    <name type="scientific">Ohessyouella blattaphilus</name>
    <dbReference type="NCBI Taxonomy" id="2949333"/>
    <lineage>
        <taxon>Bacteria</taxon>
        <taxon>Bacillati</taxon>
        <taxon>Bacillota</taxon>
        <taxon>Clostridia</taxon>
        <taxon>Lachnospirales</taxon>
        <taxon>Lachnospiraceae</taxon>
        <taxon>Ohessyouella</taxon>
    </lineage>
</organism>
<feature type="transmembrane region" description="Helical" evidence="7">
    <location>
        <begin position="272"/>
        <end position="288"/>
    </location>
</feature>
<dbReference type="InterPro" id="IPR037185">
    <property type="entry name" value="EmrE-like"/>
</dbReference>
<protein>
    <submittedName>
        <fullName evidence="9">EamA family transporter</fullName>
    </submittedName>
</protein>
<evidence type="ECO:0000256" key="1">
    <source>
        <dbReference type="ARBA" id="ARBA00004651"/>
    </source>
</evidence>
<reference evidence="9 10" key="1">
    <citation type="journal article" date="2022" name="Genome Biol. Evol.">
        <title>Host diet, physiology and behaviors set the stage for Lachnospiraceae cladogenesis.</title>
        <authorList>
            <person name="Vera-Ponce De Leon A."/>
            <person name="Schneider M."/>
            <person name="Jahnes B.C."/>
            <person name="Sadowski V."/>
            <person name="Camuy-Velez L.A."/>
            <person name="Duan J."/>
            <person name="Sabree Z.L."/>
        </authorList>
    </citation>
    <scope>NUCLEOTIDE SEQUENCE [LARGE SCALE GENOMIC DNA]</scope>
    <source>
        <strain evidence="9 10">PAL227</strain>
    </source>
</reference>
<feature type="domain" description="EamA" evidence="8">
    <location>
        <begin position="8"/>
        <end position="140"/>
    </location>
</feature>
<comment type="caution">
    <text evidence="9">The sequence shown here is derived from an EMBL/GenBank/DDBJ whole genome shotgun (WGS) entry which is preliminary data.</text>
</comment>
<keyword evidence="5 7" id="KW-1133">Transmembrane helix</keyword>
<feature type="transmembrane region" description="Helical" evidence="7">
    <location>
        <begin position="12"/>
        <end position="31"/>
    </location>
</feature>
<dbReference type="RefSeq" id="WP_262069529.1">
    <property type="nucleotide sequence ID" value="NZ_JAMXOC010000015.1"/>
</dbReference>
<dbReference type="PANTHER" id="PTHR32322:SF18">
    <property type="entry name" value="S-ADENOSYLMETHIONINE_S-ADENOSYLHOMOCYSTEINE TRANSPORTER"/>
    <property type="match status" value="1"/>
</dbReference>
<evidence type="ECO:0000256" key="2">
    <source>
        <dbReference type="ARBA" id="ARBA00007362"/>
    </source>
</evidence>
<feature type="transmembrane region" description="Helical" evidence="7">
    <location>
        <begin position="249"/>
        <end position="266"/>
    </location>
</feature>
<feature type="transmembrane region" description="Helical" evidence="7">
    <location>
        <begin position="68"/>
        <end position="91"/>
    </location>
</feature>
<dbReference type="Pfam" id="PF00892">
    <property type="entry name" value="EamA"/>
    <property type="match status" value="2"/>
</dbReference>
<gene>
    <name evidence="9" type="ORF">NK118_10340</name>
</gene>
<dbReference type="SUPFAM" id="SSF103481">
    <property type="entry name" value="Multidrug resistance efflux transporter EmrE"/>
    <property type="match status" value="2"/>
</dbReference>
<keyword evidence="3" id="KW-1003">Cell membrane</keyword>
<evidence type="ECO:0000256" key="5">
    <source>
        <dbReference type="ARBA" id="ARBA00022989"/>
    </source>
</evidence>
<feature type="transmembrane region" description="Helical" evidence="7">
    <location>
        <begin position="217"/>
        <end position="237"/>
    </location>
</feature>
<feature type="transmembrane region" description="Helical" evidence="7">
    <location>
        <begin position="97"/>
        <end position="116"/>
    </location>
</feature>
<feature type="transmembrane region" description="Helical" evidence="7">
    <location>
        <begin position="123"/>
        <end position="142"/>
    </location>
</feature>
<feature type="domain" description="EamA" evidence="8">
    <location>
        <begin position="151"/>
        <end position="287"/>
    </location>
</feature>
<dbReference type="EMBL" id="JAMZFV010000015">
    <property type="protein sequence ID" value="MCP1110650.1"/>
    <property type="molecule type" value="Genomic_DNA"/>
</dbReference>
<sequence>MEKKSTTLGHILALLTAIIWGTTFIATKVLLRSFAPLEILFLRFLIGFVALILMYPKPLKNHSLKEEATYLSAGLCGVTLYFLCENIALTYTQASNVGVIVAIAPLFTAILSHFFLKEEKITGTFLLGLLTALLGIALISFNGAKLSLNPKGDLLAIGAAIVWAFYSLLTKKISTFGYHTIQTTRRIFLYGLLFMVPFTFFLDFNLDIQKLKEPLNWLNFLFLGLLASATCYVTWNYAIKILGAIKTSLYIYLVPVVTVITSVLILQEKVTLLSGIGTLLTLCGLFLSEKKA</sequence>
<evidence type="ECO:0000256" key="3">
    <source>
        <dbReference type="ARBA" id="ARBA00022475"/>
    </source>
</evidence>